<accession>Q6Z5D2</accession>
<dbReference type="PANTHER" id="PTHR33326:SF4">
    <property type="entry name" value="OS08G0495300 PROTEIN"/>
    <property type="match status" value="1"/>
</dbReference>
<organism evidence="2 3">
    <name type="scientific">Oryza sativa subsp. japonica</name>
    <name type="common">Rice</name>
    <dbReference type="NCBI Taxonomy" id="39947"/>
    <lineage>
        <taxon>Eukaryota</taxon>
        <taxon>Viridiplantae</taxon>
        <taxon>Streptophyta</taxon>
        <taxon>Embryophyta</taxon>
        <taxon>Tracheophyta</taxon>
        <taxon>Spermatophyta</taxon>
        <taxon>Magnoliopsida</taxon>
        <taxon>Liliopsida</taxon>
        <taxon>Poales</taxon>
        <taxon>Poaceae</taxon>
        <taxon>BOP clade</taxon>
        <taxon>Oryzoideae</taxon>
        <taxon>Oryzeae</taxon>
        <taxon>Oryzinae</taxon>
        <taxon>Oryza</taxon>
        <taxon>Oryza sativa</taxon>
    </lineage>
</organism>
<dbReference type="InterPro" id="IPR022059">
    <property type="entry name" value="DUF3615"/>
</dbReference>
<sequence length="216" mass="25029">MDIIVRQSIYWPDGSIKKRTKSYATEKTHKRMCQLVQALVDKYNEDHNLFGDLAHMLQDVLHYQSVRDKFMGYYHLNFTTKTKEADDLDAGIDNLFFVEIRLCGSHQPELRYYCKCVLGEMPGVFPASNASCELADEDKICYGCANQGSVDMKHPDPCKYDGGHLDMGRPFECVEEWSDSEDDAEYVKTKEAKIRHMYEVLWRNYPPTEDSARVEV</sequence>
<reference evidence="3" key="2">
    <citation type="journal article" date="2008" name="Nucleic Acids Res.">
        <title>The rice annotation project database (RAP-DB): 2008 update.</title>
        <authorList>
            <consortium name="The rice annotation project (RAP)"/>
        </authorList>
    </citation>
    <scope>GENOME REANNOTATION</scope>
    <source>
        <strain evidence="3">cv. Nipponbare</strain>
    </source>
</reference>
<proteinExistence type="predicted"/>
<evidence type="ECO:0000313" key="2">
    <source>
        <dbReference type="EMBL" id="BAD10115.1"/>
    </source>
</evidence>
<dbReference type="EMBL" id="AP005148">
    <property type="protein sequence ID" value="BAD10115.1"/>
    <property type="molecule type" value="Genomic_DNA"/>
</dbReference>
<dbReference type="AlphaFoldDB" id="Q6Z5D2"/>
<dbReference type="Proteomes" id="UP000000763">
    <property type="component" value="Chromosome 8"/>
</dbReference>
<feature type="domain" description="DUF3615" evidence="1">
    <location>
        <begin position="36"/>
        <end position="155"/>
    </location>
</feature>
<gene>
    <name evidence="2" type="primary">B1142B04.19</name>
</gene>
<reference evidence="3" key="1">
    <citation type="journal article" date="2005" name="Nature">
        <title>The map-based sequence of the rice genome.</title>
        <authorList>
            <consortium name="International rice genome sequencing project (IRGSP)"/>
            <person name="Matsumoto T."/>
            <person name="Wu J."/>
            <person name="Kanamori H."/>
            <person name="Katayose Y."/>
            <person name="Fujisawa M."/>
            <person name="Namiki N."/>
            <person name="Mizuno H."/>
            <person name="Yamamoto K."/>
            <person name="Antonio B.A."/>
            <person name="Baba T."/>
            <person name="Sakata K."/>
            <person name="Nagamura Y."/>
            <person name="Aoki H."/>
            <person name="Arikawa K."/>
            <person name="Arita K."/>
            <person name="Bito T."/>
            <person name="Chiden Y."/>
            <person name="Fujitsuka N."/>
            <person name="Fukunaka R."/>
            <person name="Hamada M."/>
            <person name="Harada C."/>
            <person name="Hayashi A."/>
            <person name="Hijishita S."/>
            <person name="Honda M."/>
            <person name="Hosokawa S."/>
            <person name="Ichikawa Y."/>
            <person name="Idonuma A."/>
            <person name="Iijima M."/>
            <person name="Ikeda M."/>
            <person name="Ikeno M."/>
            <person name="Ito K."/>
            <person name="Ito S."/>
            <person name="Ito T."/>
            <person name="Ito Y."/>
            <person name="Ito Y."/>
            <person name="Iwabuchi A."/>
            <person name="Kamiya K."/>
            <person name="Karasawa W."/>
            <person name="Kurita K."/>
            <person name="Katagiri S."/>
            <person name="Kikuta A."/>
            <person name="Kobayashi H."/>
            <person name="Kobayashi N."/>
            <person name="Machita K."/>
            <person name="Maehara T."/>
            <person name="Masukawa M."/>
            <person name="Mizubayashi T."/>
            <person name="Mukai Y."/>
            <person name="Nagasaki H."/>
            <person name="Nagata Y."/>
            <person name="Naito S."/>
            <person name="Nakashima M."/>
            <person name="Nakama Y."/>
            <person name="Nakamichi Y."/>
            <person name="Nakamura M."/>
            <person name="Meguro A."/>
            <person name="Negishi M."/>
            <person name="Ohta I."/>
            <person name="Ohta T."/>
            <person name="Okamoto M."/>
            <person name="Ono N."/>
            <person name="Saji S."/>
            <person name="Sakaguchi M."/>
            <person name="Sakai K."/>
            <person name="Shibata M."/>
            <person name="Shimokawa T."/>
            <person name="Song J."/>
            <person name="Takazaki Y."/>
            <person name="Terasawa K."/>
            <person name="Tsugane M."/>
            <person name="Tsuji K."/>
            <person name="Ueda S."/>
            <person name="Waki K."/>
            <person name="Yamagata H."/>
            <person name="Yamamoto M."/>
            <person name="Yamamoto S."/>
            <person name="Yamane H."/>
            <person name="Yoshiki S."/>
            <person name="Yoshihara R."/>
            <person name="Yukawa K."/>
            <person name="Zhong H."/>
            <person name="Yano M."/>
            <person name="Yuan Q."/>
            <person name="Ouyang S."/>
            <person name="Liu J."/>
            <person name="Jones K.M."/>
            <person name="Gansberger K."/>
            <person name="Moffat K."/>
            <person name="Hill J."/>
            <person name="Bera J."/>
            <person name="Fadrosh D."/>
            <person name="Jin S."/>
            <person name="Johri S."/>
            <person name="Kim M."/>
            <person name="Overton L."/>
            <person name="Reardon M."/>
            <person name="Tsitrin T."/>
            <person name="Vuong H."/>
            <person name="Weaver B."/>
            <person name="Ciecko A."/>
            <person name="Tallon L."/>
            <person name="Jackson J."/>
            <person name="Pai G."/>
            <person name="Aken S.V."/>
            <person name="Utterback T."/>
            <person name="Reidmuller S."/>
            <person name="Feldblyum T."/>
            <person name="Hsiao J."/>
            <person name="Zismann V."/>
            <person name="Iobst S."/>
            <person name="de Vazeille A.R."/>
            <person name="Buell C.R."/>
            <person name="Ying K."/>
            <person name="Li Y."/>
            <person name="Lu T."/>
            <person name="Huang Y."/>
            <person name="Zhao Q."/>
            <person name="Feng Q."/>
            <person name="Zhang L."/>
            <person name="Zhu J."/>
            <person name="Weng Q."/>
            <person name="Mu J."/>
            <person name="Lu Y."/>
            <person name="Fan D."/>
            <person name="Liu Y."/>
            <person name="Guan J."/>
            <person name="Zhang Y."/>
            <person name="Yu S."/>
            <person name="Liu X."/>
            <person name="Zhang Y."/>
            <person name="Hong G."/>
            <person name="Han B."/>
            <person name="Choisne N."/>
            <person name="Demange N."/>
            <person name="Orjeda G."/>
            <person name="Samain S."/>
            <person name="Cattolico L."/>
            <person name="Pelletier E."/>
            <person name="Couloux A."/>
            <person name="Segurens B."/>
            <person name="Wincker P."/>
            <person name="D'Hont A."/>
            <person name="Scarpelli C."/>
            <person name="Weissenbach J."/>
            <person name="Salanoubat M."/>
            <person name="Quetier F."/>
            <person name="Yu Y."/>
            <person name="Kim H.R."/>
            <person name="Rambo T."/>
            <person name="Currie J."/>
            <person name="Collura K."/>
            <person name="Luo M."/>
            <person name="Yang T."/>
            <person name="Ammiraju J.S.S."/>
            <person name="Engler F."/>
            <person name="Soderlund C."/>
            <person name="Wing R.A."/>
            <person name="Palmer L.E."/>
            <person name="de la Bastide M."/>
            <person name="Spiegel L."/>
            <person name="Nascimento L."/>
            <person name="Zutavern T."/>
            <person name="O'Shaughnessy A."/>
            <person name="Dike S."/>
            <person name="Dedhia N."/>
            <person name="Preston R."/>
            <person name="Balija V."/>
            <person name="McCombie W.R."/>
            <person name="Chow T."/>
            <person name="Chen H."/>
            <person name="Chung M."/>
            <person name="Chen C."/>
            <person name="Shaw J."/>
            <person name="Wu H."/>
            <person name="Hsiao K."/>
            <person name="Chao Y."/>
            <person name="Chu M."/>
            <person name="Cheng C."/>
            <person name="Hour A."/>
            <person name="Lee P."/>
            <person name="Lin S."/>
            <person name="Lin Y."/>
            <person name="Liou J."/>
            <person name="Liu S."/>
            <person name="Hsing Y."/>
            <person name="Raghuvanshi S."/>
            <person name="Mohanty A."/>
            <person name="Bharti A.K."/>
            <person name="Gaur A."/>
            <person name="Gupta V."/>
            <person name="Kumar D."/>
            <person name="Ravi V."/>
            <person name="Vij S."/>
            <person name="Kapur A."/>
            <person name="Khurana P."/>
            <person name="Khurana P."/>
            <person name="Khurana J.P."/>
            <person name="Tyagi A.K."/>
            <person name="Gaikwad K."/>
            <person name="Singh A."/>
            <person name="Dalal V."/>
            <person name="Srivastava S."/>
            <person name="Dixit A."/>
            <person name="Pal A.K."/>
            <person name="Ghazi I.A."/>
            <person name="Yadav M."/>
            <person name="Pandit A."/>
            <person name="Bhargava A."/>
            <person name="Sureshbabu K."/>
            <person name="Batra K."/>
            <person name="Sharma T.R."/>
            <person name="Mohapatra T."/>
            <person name="Singh N.K."/>
            <person name="Messing J."/>
            <person name="Nelson A.B."/>
            <person name="Fuks G."/>
            <person name="Kavchok S."/>
            <person name="Keizer G."/>
            <person name="Linton E."/>
            <person name="Llaca V."/>
            <person name="Song R."/>
            <person name="Tanyolac B."/>
            <person name="Young S."/>
            <person name="Ho-Il K."/>
            <person name="Hahn J.H."/>
            <person name="Sangsakoo G."/>
            <person name="Vanavichit A."/>
            <person name="de Mattos Luiz.A.T."/>
            <person name="Zimmer P.D."/>
            <person name="Malone G."/>
            <person name="Dellagostin O."/>
            <person name="de Oliveira A.C."/>
            <person name="Bevan M."/>
            <person name="Bancroft I."/>
            <person name="Minx P."/>
            <person name="Cordum H."/>
            <person name="Wilson R."/>
            <person name="Cheng Z."/>
            <person name="Jin W."/>
            <person name="Jiang J."/>
            <person name="Leong S.A."/>
            <person name="Iwama H."/>
            <person name="Gojobori T."/>
            <person name="Itoh T."/>
            <person name="Niimura Y."/>
            <person name="Fujii Y."/>
            <person name="Habara T."/>
            <person name="Sakai H."/>
            <person name="Sato Y."/>
            <person name="Wilson G."/>
            <person name="Kumar K."/>
            <person name="McCouch S."/>
            <person name="Juretic N."/>
            <person name="Hoen D."/>
            <person name="Wright S."/>
            <person name="Bruskiewich R."/>
            <person name="Bureau T."/>
            <person name="Miyao A."/>
            <person name="Hirochika H."/>
            <person name="Nishikawa T."/>
            <person name="Kadowaki K."/>
            <person name="Sugiura M."/>
            <person name="Burr B."/>
            <person name="Sasaki T."/>
        </authorList>
    </citation>
    <scope>NUCLEOTIDE SEQUENCE [LARGE SCALE GENOMIC DNA]</scope>
    <source>
        <strain evidence="3">cv. Nipponbare</strain>
    </source>
</reference>
<evidence type="ECO:0000313" key="3">
    <source>
        <dbReference type="Proteomes" id="UP000000763"/>
    </source>
</evidence>
<protein>
    <recommendedName>
        <fullName evidence="1">DUF3615 domain-containing protein</fullName>
    </recommendedName>
</protein>
<dbReference type="Pfam" id="PF12274">
    <property type="entry name" value="DUF3615"/>
    <property type="match status" value="1"/>
</dbReference>
<evidence type="ECO:0000259" key="1">
    <source>
        <dbReference type="Pfam" id="PF12274"/>
    </source>
</evidence>
<dbReference type="PANTHER" id="PTHR33326">
    <property type="entry name" value="OS05G0543800 PROTEIN"/>
    <property type="match status" value="1"/>
</dbReference>
<name>Q6Z5D2_ORYSJ</name>